<accession>A0A0B7IUX9</accession>
<organism evidence="1 2">
    <name type="scientific">Capnocytophaga canis</name>
    <dbReference type="NCBI Taxonomy" id="1848903"/>
    <lineage>
        <taxon>Bacteria</taxon>
        <taxon>Pseudomonadati</taxon>
        <taxon>Bacteroidota</taxon>
        <taxon>Flavobacteriia</taxon>
        <taxon>Flavobacteriales</taxon>
        <taxon>Flavobacteriaceae</taxon>
        <taxon>Capnocytophaga</taxon>
    </lineage>
</organism>
<dbReference type="AlphaFoldDB" id="A0A0B7IUX9"/>
<proteinExistence type="predicted"/>
<dbReference type="EMBL" id="CDOL01000253">
    <property type="protein sequence ID" value="CEN53887.1"/>
    <property type="molecule type" value="Genomic_DNA"/>
</dbReference>
<dbReference type="Proteomes" id="UP000038200">
    <property type="component" value="Unassembled WGS sequence"/>
</dbReference>
<sequence>MRKFLKKQIALKTVISLTKYLNKDFFKDDFIFFKINKMCFFSISIS</sequence>
<evidence type="ECO:0000313" key="1">
    <source>
        <dbReference type="EMBL" id="CEN53887.1"/>
    </source>
</evidence>
<name>A0A0B7IUX9_9FLAO</name>
<protein>
    <submittedName>
        <fullName evidence="1">Uncharacterized protein</fullName>
    </submittedName>
</protein>
<evidence type="ECO:0000313" key="2">
    <source>
        <dbReference type="Proteomes" id="UP000038200"/>
    </source>
</evidence>
<gene>
    <name evidence="1" type="ORF">CCAND93_620003</name>
</gene>
<reference evidence="1 2" key="1">
    <citation type="submission" date="2015-01" db="EMBL/GenBank/DDBJ databases">
        <authorList>
            <person name="Xiang T."/>
            <person name="Song Y."/>
            <person name="Huang L."/>
            <person name="Wang B."/>
            <person name="Wu P."/>
        </authorList>
    </citation>
    <scope>NUCLEOTIDE SEQUENCE [LARGE SCALE GENOMIC DNA]</scope>
    <source>
        <strain evidence="1 2">CcD93</strain>
    </source>
</reference>